<dbReference type="Gene3D" id="3.40.50.300">
    <property type="entry name" value="P-loop containing nucleotide triphosphate hydrolases"/>
    <property type="match status" value="1"/>
</dbReference>
<keyword evidence="12" id="KW-1185">Reference proteome</keyword>
<evidence type="ECO:0000256" key="8">
    <source>
        <dbReference type="HAMAP-Rule" id="MF_00124"/>
    </source>
</evidence>
<keyword evidence="8" id="KW-0862">Zinc</keyword>
<dbReference type="PANTHER" id="PTHR11441:SF0">
    <property type="entry name" value="THYMIDINE KINASE, CYTOSOLIC"/>
    <property type="match status" value="1"/>
</dbReference>
<dbReference type="RefSeq" id="WP_066130030.1">
    <property type="nucleotide sequence ID" value="NZ_KQ959874.1"/>
</dbReference>
<accession>A0ABR5TLT4</accession>
<feature type="binding site" evidence="8">
    <location>
        <position position="146"/>
    </location>
    <ligand>
        <name>Zn(2+)</name>
        <dbReference type="ChEBI" id="CHEBI:29105"/>
    </ligand>
</feature>
<dbReference type="PROSITE" id="PS00603">
    <property type="entry name" value="TK_CELLULAR_TYPE"/>
    <property type="match status" value="1"/>
</dbReference>
<keyword evidence="3 8" id="KW-0237">DNA synthesis</keyword>
<evidence type="ECO:0000256" key="1">
    <source>
        <dbReference type="ARBA" id="ARBA00007587"/>
    </source>
</evidence>
<keyword evidence="7 8" id="KW-0067">ATP-binding</keyword>
<dbReference type="HAMAP" id="MF_00124">
    <property type="entry name" value="Thymidine_kinase"/>
    <property type="match status" value="1"/>
</dbReference>
<evidence type="ECO:0000256" key="4">
    <source>
        <dbReference type="ARBA" id="ARBA00022679"/>
    </source>
</evidence>
<reference evidence="11 12" key="1">
    <citation type="submission" date="2016-01" db="EMBL/GenBank/DDBJ databases">
        <authorList>
            <person name="Mitreva M."/>
            <person name="Pepin K.H."/>
            <person name="Mihindukulasuriya K.A."/>
            <person name="Fulton R."/>
            <person name="Fronick C."/>
            <person name="O'Laughlin M."/>
            <person name="Miner T."/>
            <person name="Herter B."/>
            <person name="Rosa B.A."/>
            <person name="Cordes M."/>
            <person name="Tomlinson C."/>
            <person name="Wollam A."/>
            <person name="Palsikar V.B."/>
            <person name="Mardis E.R."/>
            <person name="Wilson R.K."/>
        </authorList>
    </citation>
    <scope>NUCLEOTIDE SEQUENCE [LARGE SCALE GENOMIC DNA]</scope>
    <source>
        <strain evidence="11 12">KA00071</strain>
    </source>
</reference>
<dbReference type="PIRSF" id="PIRSF035805">
    <property type="entry name" value="TK_cell"/>
    <property type="match status" value="1"/>
</dbReference>
<keyword evidence="8" id="KW-0963">Cytoplasm</keyword>
<keyword evidence="5 8" id="KW-0547">Nucleotide-binding</keyword>
<feature type="binding site" evidence="8">
    <location>
        <begin position="89"/>
        <end position="92"/>
    </location>
    <ligand>
        <name>ATP</name>
        <dbReference type="ChEBI" id="CHEBI:30616"/>
    </ligand>
</feature>
<evidence type="ECO:0000256" key="2">
    <source>
        <dbReference type="ARBA" id="ARBA00012118"/>
    </source>
</evidence>
<dbReference type="SUPFAM" id="SSF57716">
    <property type="entry name" value="Glucocorticoid receptor-like (DNA-binding domain)"/>
    <property type="match status" value="1"/>
</dbReference>
<keyword evidence="8" id="KW-0479">Metal-binding</keyword>
<comment type="catalytic activity">
    <reaction evidence="8 9">
        <text>thymidine + ATP = dTMP + ADP + H(+)</text>
        <dbReference type="Rhea" id="RHEA:19129"/>
        <dbReference type="ChEBI" id="CHEBI:15378"/>
        <dbReference type="ChEBI" id="CHEBI:17748"/>
        <dbReference type="ChEBI" id="CHEBI:30616"/>
        <dbReference type="ChEBI" id="CHEBI:63528"/>
        <dbReference type="ChEBI" id="CHEBI:456216"/>
        <dbReference type="EC" id="2.7.1.21"/>
    </reaction>
</comment>
<evidence type="ECO:0000256" key="10">
    <source>
        <dbReference type="RuleBase" id="RU004165"/>
    </source>
</evidence>
<dbReference type="InterPro" id="IPR020633">
    <property type="entry name" value="Thymidine_kinase_CS"/>
</dbReference>
<dbReference type="SUPFAM" id="SSF52540">
    <property type="entry name" value="P-loop containing nucleoside triphosphate hydrolases"/>
    <property type="match status" value="1"/>
</dbReference>
<dbReference type="Proteomes" id="UP000070467">
    <property type="component" value="Unassembled WGS sequence"/>
</dbReference>
<dbReference type="InterPro" id="IPR027417">
    <property type="entry name" value="P-loop_NTPase"/>
</dbReference>
<proteinExistence type="inferred from homology"/>
<gene>
    <name evidence="8" type="primary">tdk</name>
    <name evidence="11" type="ORF">HMPREF1871_00676</name>
</gene>
<dbReference type="EMBL" id="LSDB01000023">
    <property type="protein sequence ID" value="KXB58010.1"/>
    <property type="molecule type" value="Genomic_DNA"/>
</dbReference>
<protein>
    <recommendedName>
        <fullName evidence="2 8">Thymidine kinase</fullName>
        <ecNumber evidence="2 8">2.7.1.21</ecNumber>
    </recommendedName>
</protein>
<feature type="active site" description="Proton acceptor" evidence="8">
    <location>
        <position position="90"/>
    </location>
</feature>
<comment type="similarity">
    <text evidence="1 8 10">Belongs to the thymidine kinase family.</text>
</comment>
<dbReference type="GO" id="GO:0016301">
    <property type="term" value="F:kinase activity"/>
    <property type="evidence" value="ECO:0007669"/>
    <property type="project" value="UniProtKB-KW"/>
</dbReference>
<feature type="binding site" evidence="8">
    <location>
        <position position="149"/>
    </location>
    <ligand>
        <name>Zn(2+)</name>
        <dbReference type="ChEBI" id="CHEBI:29105"/>
    </ligand>
</feature>
<keyword evidence="6 8" id="KW-0418">Kinase</keyword>
<dbReference type="Pfam" id="PF00265">
    <property type="entry name" value="TK"/>
    <property type="match status" value="1"/>
</dbReference>
<keyword evidence="4 8" id="KW-0808">Transferase</keyword>
<evidence type="ECO:0000313" key="11">
    <source>
        <dbReference type="EMBL" id="KXB58010.1"/>
    </source>
</evidence>
<comment type="subunit">
    <text evidence="8">Homotetramer.</text>
</comment>
<organism evidence="11 12">
    <name type="scientific">Gemelliphila asaccharolytica</name>
    <dbReference type="NCBI Taxonomy" id="502393"/>
    <lineage>
        <taxon>Bacteria</taxon>
        <taxon>Bacillati</taxon>
        <taxon>Bacillota</taxon>
        <taxon>Bacilli</taxon>
        <taxon>Bacillales</taxon>
        <taxon>Gemellaceae</taxon>
        <taxon>Gemelliphila</taxon>
    </lineage>
</organism>
<evidence type="ECO:0000256" key="7">
    <source>
        <dbReference type="ARBA" id="ARBA00022840"/>
    </source>
</evidence>
<comment type="caution">
    <text evidence="11">The sequence shown here is derived from an EMBL/GenBank/DDBJ whole genome shotgun (WGS) entry which is preliminary data.</text>
</comment>
<dbReference type="Gene3D" id="3.30.60.20">
    <property type="match status" value="1"/>
</dbReference>
<evidence type="ECO:0000256" key="6">
    <source>
        <dbReference type="ARBA" id="ARBA00022777"/>
    </source>
</evidence>
<feature type="binding site" evidence="8">
    <location>
        <begin position="15"/>
        <end position="22"/>
    </location>
    <ligand>
        <name>ATP</name>
        <dbReference type="ChEBI" id="CHEBI:30616"/>
    </ligand>
</feature>
<comment type="subcellular location">
    <subcellularLocation>
        <location evidence="8">Cytoplasm</location>
    </subcellularLocation>
</comment>
<dbReference type="PANTHER" id="PTHR11441">
    <property type="entry name" value="THYMIDINE KINASE"/>
    <property type="match status" value="1"/>
</dbReference>
<evidence type="ECO:0000256" key="3">
    <source>
        <dbReference type="ARBA" id="ARBA00022634"/>
    </source>
</evidence>
<sequence>MFEKREIGWIECICGSMFSGKSEELIRRIKRGLIAKQKILLFKPKIDDRYNVDKISTHNGNTFDSVAISSSEEIYSYIENKKYDIIGIDEIQFFDYNIIKVINYLAEIGIRVIVAGLDMDFKAEAFHPMPEIMAISEIVTKLHAVCSKCGGEASRSQRLINGLPAKYNDPIVVIGASETYEARCRHCHEIKYD</sequence>
<evidence type="ECO:0000256" key="5">
    <source>
        <dbReference type="ARBA" id="ARBA00022741"/>
    </source>
</evidence>
<evidence type="ECO:0000256" key="9">
    <source>
        <dbReference type="RuleBase" id="RU000544"/>
    </source>
</evidence>
<name>A0ABR5TLT4_9BACL</name>
<dbReference type="EC" id="2.7.1.21" evidence="2 8"/>
<feature type="binding site" evidence="8">
    <location>
        <position position="184"/>
    </location>
    <ligand>
        <name>Zn(2+)</name>
        <dbReference type="ChEBI" id="CHEBI:29105"/>
    </ligand>
</feature>
<feature type="binding site" evidence="8">
    <location>
        <position position="187"/>
    </location>
    <ligand>
        <name>Zn(2+)</name>
        <dbReference type="ChEBI" id="CHEBI:29105"/>
    </ligand>
</feature>
<dbReference type="NCBIfam" id="NF003296">
    <property type="entry name" value="PRK04296.1-1"/>
    <property type="match status" value="1"/>
</dbReference>
<evidence type="ECO:0000313" key="12">
    <source>
        <dbReference type="Proteomes" id="UP000070467"/>
    </source>
</evidence>
<dbReference type="InterPro" id="IPR001267">
    <property type="entry name" value="Thymidine_kinase"/>
</dbReference>